<dbReference type="Proteomes" id="UP000054321">
    <property type="component" value="Unassembled WGS sequence"/>
</dbReference>
<sequence length="152" mass="17151">MTEHSDKIDYVEYISRYKSRNAGPQVTWTELEGYYNQLAAKYAGRWPHLPVKVTMYSALYRLIETFWPLEEKFPRIDTFSFHAGAWPRDSVTESELSSSPDSFNAADTTTEKHQVTGPSCAASDQVSSASRELCEAANALCHVSQKLSNAFE</sequence>
<gene>
    <name evidence="2" type="ORF">OIDMADRAFT_24084</name>
</gene>
<organism evidence="2 3">
    <name type="scientific">Oidiodendron maius (strain Zn)</name>
    <dbReference type="NCBI Taxonomy" id="913774"/>
    <lineage>
        <taxon>Eukaryota</taxon>
        <taxon>Fungi</taxon>
        <taxon>Dikarya</taxon>
        <taxon>Ascomycota</taxon>
        <taxon>Pezizomycotina</taxon>
        <taxon>Leotiomycetes</taxon>
        <taxon>Leotiomycetes incertae sedis</taxon>
        <taxon>Myxotrichaceae</taxon>
        <taxon>Oidiodendron</taxon>
    </lineage>
</organism>
<dbReference type="HOGENOM" id="CLU_1722906_0_0_1"/>
<evidence type="ECO:0000256" key="1">
    <source>
        <dbReference type="SAM" id="MobiDB-lite"/>
    </source>
</evidence>
<dbReference type="AlphaFoldDB" id="A0A0C3DUG1"/>
<keyword evidence="3" id="KW-1185">Reference proteome</keyword>
<evidence type="ECO:0000313" key="2">
    <source>
        <dbReference type="EMBL" id="KIN05703.1"/>
    </source>
</evidence>
<feature type="region of interest" description="Disordered" evidence="1">
    <location>
        <begin position="91"/>
        <end position="121"/>
    </location>
</feature>
<evidence type="ECO:0000313" key="3">
    <source>
        <dbReference type="Proteomes" id="UP000054321"/>
    </source>
</evidence>
<protein>
    <submittedName>
        <fullName evidence="2">Uncharacterized protein</fullName>
    </submittedName>
</protein>
<accession>A0A0C3DUG1</accession>
<proteinExistence type="predicted"/>
<feature type="compositionally biased region" description="Polar residues" evidence="1">
    <location>
        <begin position="93"/>
        <end position="108"/>
    </location>
</feature>
<dbReference type="EMBL" id="KN832871">
    <property type="protein sequence ID" value="KIN05703.1"/>
    <property type="molecule type" value="Genomic_DNA"/>
</dbReference>
<reference evidence="3" key="2">
    <citation type="submission" date="2015-01" db="EMBL/GenBank/DDBJ databases">
        <title>Evolutionary Origins and Diversification of the Mycorrhizal Mutualists.</title>
        <authorList>
            <consortium name="DOE Joint Genome Institute"/>
            <consortium name="Mycorrhizal Genomics Consortium"/>
            <person name="Kohler A."/>
            <person name="Kuo A."/>
            <person name="Nagy L.G."/>
            <person name="Floudas D."/>
            <person name="Copeland A."/>
            <person name="Barry K.W."/>
            <person name="Cichocki N."/>
            <person name="Veneault-Fourrey C."/>
            <person name="LaButti K."/>
            <person name="Lindquist E.A."/>
            <person name="Lipzen A."/>
            <person name="Lundell T."/>
            <person name="Morin E."/>
            <person name="Murat C."/>
            <person name="Riley R."/>
            <person name="Ohm R."/>
            <person name="Sun H."/>
            <person name="Tunlid A."/>
            <person name="Henrissat B."/>
            <person name="Grigoriev I.V."/>
            <person name="Hibbett D.S."/>
            <person name="Martin F."/>
        </authorList>
    </citation>
    <scope>NUCLEOTIDE SEQUENCE [LARGE SCALE GENOMIC DNA]</scope>
    <source>
        <strain evidence="3">Zn</strain>
    </source>
</reference>
<name>A0A0C3DUG1_OIDMZ</name>
<dbReference type="InParanoid" id="A0A0C3DUG1"/>
<reference evidence="2 3" key="1">
    <citation type="submission" date="2014-04" db="EMBL/GenBank/DDBJ databases">
        <authorList>
            <consortium name="DOE Joint Genome Institute"/>
            <person name="Kuo A."/>
            <person name="Martino E."/>
            <person name="Perotto S."/>
            <person name="Kohler A."/>
            <person name="Nagy L.G."/>
            <person name="Floudas D."/>
            <person name="Copeland A."/>
            <person name="Barry K.W."/>
            <person name="Cichocki N."/>
            <person name="Veneault-Fourrey C."/>
            <person name="LaButti K."/>
            <person name="Lindquist E.A."/>
            <person name="Lipzen A."/>
            <person name="Lundell T."/>
            <person name="Morin E."/>
            <person name="Murat C."/>
            <person name="Sun H."/>
            <person name="Tunlid A."/>
            <person name="Henrissat B."/>
            <person name="Grigoriev I.V."/>
            <person name="Hibbett D.S."/>
            <person name="Martin F."/>
            <person name="Nordberg H.P."/>
            <person name="Cantor M.N."/>
            <person name="Hua S.X."/>
        </authorList>
    </citation>
    <scope>NUCLEOTIDE SEQUENCE [LARGE SCALE GENOMIC DNA]</scope>
    <source>
        <strain evidence="2 3">Zn</strain>
    </source>
</reference>